<dbReference type="CDD" id="cd03219">
    <property type="entry name" value="ABC_Mj1267_LivG_branched"/>
    <property type="match status" value="1"/>
</dbReference>
<sequence length="260" mass="29156">MTFLDVKGLTKTFGGLTAVNNVDFSMENKQIVSVIGPNGAGKTTFFNVISGYYHDHGGTITFDNQSLKDLTPEKVASYGIARTFQNIRLFQDMLTVENILVGMHLHMKSNLFDIAFKTKRMRREEKEAYDKAMELLKYVGLEGKDNELAKNLSYGEQRRLEIARALAVRPKLLLLDEPAAGLNPKETEEMKQFIIRLRDELGHAILLIEHDMKLVMGLSDKITVINYGVKIADGTPEEIKNNPEVIKAYLGSDADSDEVA</sequence>
<dbReference type="GO" id="GO:0005886">
    <property type="term" value="C:plasma membrane"/>
    <property type="evidence" value="ECO:0007669"/>
    <property type="project" value="TreeGrafter"/>
</dbReference>
<dbReference type="GO" id="GO:0015808">
    <property type="term" value="P:L-alanine transport"/>
    <property type="evidence" value="ECO:0007669"/>
    <property type="project" value="TreeGrafter"/>
</dbReference>
<dbReference type="GO" id="GO:0016887">
    <property type="term" value="F:ATP hydrolysis activity"/>
    <property type="evidence" value="ECO:0007669"/>
    <property type="project" value="InterPro"/>
</dbReference>
<evidence type="ECO:0000313" key="5">
    <source>
        <dbReference type="EMBL" id="KPU45661.1"/>
    </source>
</evidence>
<dbReference type="AlphaFoldDB" id="A0A0P8WAL7"/>
<evidence type="ECO:0000256" key="3">
    <source>
        <dbReference type="ARBA" id="ARBA00022840"/>
    </source>
</evidence>
<dbReference type="InterPro" id="IPR051120">
    <property type="entry name" value="ABC_AA/LPS_Transport"/>
</dbReference>
<reference evidence="5 6" key="1">
    <citation type="submission" date="2015-09" db="EMBL/GenBank/DDBJ databases">
        <title>Genome sequence of Oxobacter pfennigii DSM 3222.</title>
        <authorList>
            <person name="Poehlein A."/>
            <person name="Bengelsdorf F.R."/>
            <person name="Schiel-Bengelsdorf B."/>
            <person name="Duerre P."/>
            <person name="Daniel R."/>
        </authorList>
    </citation>
    <scope>NUCLEOTIDE SEQUENCE [LARGE SCALE GENOMIC DNA]</scope>
    <source>
        <strain evidence="5 6">DSM 3222</strain>
    </source>
</reference>
<feature type="domain" description="ABC transporter" evidence="4">
    <location>
        <begin position="4"/>
        <end position="252"/>
    </location>
</feature>
<dbReference type="SUPFAM" id="SSF52540">
    <property type="entry name" value="P-loop containing nucleoside triphosphate hydrolases"/>
    <property type="match status" value="1"/>
</dbReference>
<evidence type="ECO:0000313" key="6">
    <source>
        <dbReference type="Proteomes" id="UP000050326"/>
    </source>
</evidence>
<dbReference type="EMBL" id="LKET01000021">
    <property type="protein sequence ID" value="KPU45661.1"/>
    <property type="molecule type" value="Genomic_DNA"/>
</dbReference>
<dbReference type="InterPro" id="IPR027417">
    <property type="entry name" value="P-loop_NTPase"/>
</dbReference>
<keyword evidence="6" id="KW-1185">Reference proteome</keyword>
<organism evidence="5 6">
    <name type="scientific">Oxobacter pfennigii</name>
    <dbReference type="NCBI Taxonomy" id="36849"/>
    <lineage>
        <taxon>Bacteria</taxon>
        <taxon>Bacillati</taxon>
        <taxon>Bacillota</taxon>
        <taxon>Clostridia</taxon>
        <taxon>Eubacteriales</taxon>
        <taxon>Clostridiaceae</taxon>
        <taxon>Oxobacter</taxon>
    </lineage>
</organism>
<dbReference type="Proteomes" id="UP000050326">
    <property type="component" value="Unassembled WGS sequence"/>
</dbReference>
<dbReference type="GO" id="GO:0005304">
    <property type="term" value="F:L-valine transmembrane transporter activity"/>
    <property type="evidence" value="ECO:0007669"/>
    <property type="project" value="TreeGrafter"/>
</dbReference>
<evidence type="ECO:0000256" key="1">
    <source>
        <dbReference type="ARBA" id="ARBA00022448"/>
    </source>
</evidence>
<dbReference type="GO" id="GO:0005524">
    <property type="term" value="F:ATP binding"/>
    <property type="evidence" value="ECO:0007669"/>
    <property type="project" value="UniProtKB-KW"/>
</dbReference>
<comment type="caution">
    <text evidence="5">The sequence shown here is derived from an EMBL/GenBank/DDBJ whole genome shotgun (WGS) entry which is preliminary data.</text>
</comment>
<evidence type="ECO:0000259" key="4">
    <source>
        <dbReference type="PROSITE" id="PS50893"/>
    </source>
</evidence>
<dbReference type="PROSITE" id="PS50893">
    <property type="entry name" value="ABC_TRANSPORTER_2"/>
    <property type="match status" value="1"/>
</dbReference>
<dbReference type="PANTHER" id="PTHR45772">
    <property type="entry name" value="CONSERVED COMPONENT OF ABC TRANSPORTER FOR NATURAL AMINO ACIDS-RELATED"/>
    <property type="match status" value="1"/>
</dbReference>
<dbReference type="FunFam" id="3.40.50.300:FF:000421">
    <property type="entry name" value="Branched-chain amino acid ABC transporter ATP-binding protein"/>
    <property type="match status" value="1"/>
</dbReference>
<dbReference type="OrthoDB" id="9805514at2"/>
<dbReference type="GO" id="GO:1903806">
    <property type="term" value="P:L-isoleucine import across plasma membrane"/>
    <property type="evidence" value="ECO:0007669"/>
    <property type="project" value="TreeGrafter"/>
</dbReference>
<dbReference type="GO" id="GO:0015192">
    <property type="term" value="F:L-phenylalanine transmembrane transporter activity"/>
    <property type="evidence" value="ECO:0007669"/>
    <property type="project" value="TreeGrafter"/>
</dbReference>
<dbReference type="InterPro" id="IPR032823">
    <property type="entry name" value="BCA_ABC_TP_C"/>
</dbReference>
<dbReference type="InterPro" id="IPR017871">
    <property type="entry name" value="ABC_transporter-like_CS"/>
</dbReference>
<accession>A0A0P8WAL7</accession>
<dbReference type="SMART" id="SM00382">
    <property type="entry name" value="AAA"/>
    <property type="match status" value="1"/>
</dbReference>
<dbReference type="Pfam" id="PF00005">
    <property type="entry name" value="ABC_tran"/>
    <property type="match status" value="1"/>
</dbReference>
<dbReference type="STRING" id="36849.OXPF_08940"/>
<gene>
    <name evidence="5" type="primary">lptB_1</name>
    <name evidence="5" type="ORF">OXPF_08940</name>
</gene>
<keyword evidence="1" id="KW-0813">Transport</keyword>
<dbReference type="PROSITE" id="PS00211">
    <property type="entry name" value="ABC_TRANSPORTER_1"/>
    <property type="match status" value="1"/>
</dbReference>
<keyword evidence="3 5" id="KW-0067">ATP-binding</keyword>
<evidence type="ECO:0000256" key="2">
    <source>
        <dbReference type="ARBA" id="ARBA00022741"/>
    </source>
</evidence>
<dbReference type="InterPro" id="IPR003439">
    <property type="entry name" value="ABC_transporter-like_ATP-bd"/>
</dbReference>
<dbReference type="PATRIC" id="fig|36849.3.peg.954"/>
<proteinExistence type="predicted"/>
<dbReference type="PANTHER" id="PTHR45772:SF7">
    <property type="entry name" value="AMINO ACID ABC TRANSPORTER ATP-BINDING PROTEIN"/>
    <property type="match status" value="1"/>
</dbReference>
<dbReference type="GO" id="GO:0015188">
    <property type="term" value="F:L-isoleucine transmembrane transporter activity"/>
    <property type="evidence" value="ECO:0007669"/>
    <property type="project" value="TreeGrafter"/>
</dbReference>
<protein>
    <submittedName>
        <fullName evidence="5">Lipopolysaccharide export system ATP-binding protein LptB</fullName>
        <ecNumber evidence="5">3.6.3.-</ecNumber>
    </submittedName>
</protein>
<dbReference type="Gene3D" id="3.40.50.300">
    <property type="entry name" value="P-loop containing nucleotide triphosphate hydrolases"/>
    <property type="match status" value="1"/>
</dbReference>
<name>A0A0P8WAL7_9CLOT</name>
<dbReference type="EC" id="3.6.3.-" evidence="5"/>
<dbReference type="GO" id="GO:0042941">
    <property type="term" value="P:D-alanine transmembrane transport"/>
    <property type="evidence" value="ECO:0007669"/>
    <property type="project" value="TreeGrafter"/>
</dbReference>
<dbReference type="RefSeq" id="WP_054873997.1">
    <property type="nucleotide sequence ID" value="NZ_LKET01000021.1"/>
</dbReference>
<keyword evidence="5" id="KW-0378">Hydrolase</keyword>
<dbReference type="Pfam" id="PF12399">
    <property type="entry name" value="BCA_ABC_TP_C"/>
    <property type="match status" value="1"/>
</dbReference>
<dbReference type="InterPro" id="IPR003593">
    <property type="entry name" value="AAA+_ATPase"/>
</dbReference>
<dbReference type="GO" id="GO:1903805">
    <property type="term" value="P:L-valine import across plasma membrane"/>
    <property type="evidence" value="ECO:0007669"/>
    <property type="project" value="TreeGrafter"/>
</dbReference>
<keyword evidence="2" id="KW-0547">Nucleotide-binding</keyword>